<feature type="domain" description="Acylamino-acid-releasing enzyme N-terminal" evidence="11">
    <location>
        <begin position="140"/>
        <end position="474"/>
    </location>
</feature>
<evidence type="ECO:0000256" key="1">
    <source>
        <dbReference type="ARBA" id="ARBA00000721"/>
    </source>
</evidence>
<dbReference type="SUPFAM" id="SSF53474">
    <property type="entry name" value="alpha/beta-Hydrolases"/>
    <property type="match status" value="1"/>
</dbReference>
<evidence type="ECO:0000259" key="10">
    <source>
        <dbReference type="Pfam" id="PF00326"/>
    </source>
</evidence>
<organism evidence="12 13">
    <name type="scientific">Trichobilharzia regenti</name>
    <name type="common">Nasal bird schistosome</name>
    <dbReference type="NCBI Taxonomy" id="157069"/>
    <lineage>
        <taxon>Eukaryota</taxon>
        <taxon>Metazoa</taxon>
        <taxon>Spiralia</taxon>
        <taxon>Lophotrochozoa</taxon>
        <taxon>Platyhelminthes</taxon>
        <taxon>Trematoda</taxon>
        <taxon>Digenea</taxon>
        <taxon>Strigeidida</taxon>
        <taxon>Schistosomatoidea</taxon>
        <taxon>Schistosomatidae</taxon>
        <taxon>Trichobilharzia</taxon>
    </lineage>
</organism>
<reference evidence="12" key="1">
    <citation type="submission" date="2022-06" db="EMBL/GenBank/DDBJ databases">
        <authorList>
            <person name="Berger JAMES D."/>
            <person name="Berger JAMES D."/>
        </authorList>
    </citation>
    <scope>NUCLEOTIDE SEQUENCE [LARGE SCALE GENOMIC DNA]</scope>
</reference>
<dbReference type="InterPro" id="IPR045550">
    <property type="entry name" value="AARE_N"/>
</dbReference>
<evidence type="ECO:0000256" key="6">
    <source>
        <dbReference type="ARBA" id="ARBA00018421"/>
    </source>
</evidence>
<accession>A0AA85KKM4</accession>
<dbReference type="GO" id="GO:0008242">
    <property type="term" value="F:omega peptidase activity"/>
    <property type="evidence" value="ECO:0007669"/>
    <property type="project" value="UniProtKB-EC"/>
</dbReference>
<evidence type="ECO:0000313" key="12">
    <source>
        <dbReference type="Proteomes" id="UP000050795"/>
    </source>
</evidence>
<sequence>MLPKKSLSTLFASFNTPIVSECRIFKCHNDDDGDDGVEYSIISKWNQIDILRKDNITYSRTHLITVPHNNHEKLQVKFASQLHFSSFGKGGYPSSGQQNNVWDIQTPDGCHRAVCIQPVSSSPSSPPPPQVNSNSSNSITANSEEASTVVQLWINGRLSNFVKLPTTPPNAVHGRVYPTEGRSFHGASWSKARDKIVYLAEEVPPGDSSESCGGDSSFAFQEDWGEGNEGVHKPIICVLDITTKTVTLAPLKENNLNLASNEPIWTPDDDGILFIGYPVKAYNLGIMYCVQRVCRLYFWNMKNDTIKPISDAGRSVHCPRFSPNGEYLVWLDNPVGGPHGQCYTLMGMIWSSGDFQPKIIISTSSEIDYEFSGLYCTLSERCWSSDSRRIVISSYHNGFKDVGYIVSVTESITQSKPVILQLPELYLPDKACKLSSLSILDFYEDILVCCTSSPIHPHHLAVLNLKNINDTNTSIDFHQHQWLILSDGIDLKQSSVRSVKGIDYVIRGGQYVNGKETFSSCDYLLIYPKLEKDGSFKQIDVSDFNFNEDISDLIANRLQGLIVMPHGGPHSVSRLTWSSMITSFCICGFACLLINYTGSLGYGDQFIQDLIGCIGDRDVSDCVQATKDALSYLQQYESNLKAVLFGGSHGGYLSLHLAGRYNDDLFSAVVTRNPVTNLISMIHTSDIPDWCFTEAGLTNPGEWPLDHLLPTTNELIRLTDVSPMKYLNDTWSVPLLMLLGGKDRRVPNSQGLTFCRKLKASCPNIPCEIRFYPHDSHALDSPACSLDVFITTVNWFLKHLKGR</sequence>
<dbReference type="Gene3D" id="3.40.50.1820">
    <property type="entry name" value="alpha/beta hydrolase"/>
    <property type="match status" value="1"/>
</dbReference>
<feature type="compositionally biased region" description="Low complexity" evidence="9">
    <location>
        <begin position="131"/>
        <end position="142"/>
    </location>
</feature>
<evidence type="ECO:0000256" key="5">
    <source>
        <dbReference type="ARBA" id="ARBA00012917"/>
    </source>
</evidence>
<evidence type="ECO:0000256" key="4">
    <source>
        <dbReference type="ARBA" id="ARBA00011881"/>
    </source>
</evidence>
<dbReference type="InterPro" id="IPR011042">
    <property type="entry name" value="6-blade_b-propeller_TolB-like"/>
</dbReference>
<keyword evidence="12" id="KW-1185">Reference proteome</keyword>
<dbReference type="InterPro" id="IPR029058">
    <property type="entry name" value="AB_hydrolase_fold"/>
</dbReference>
<evidence type="ECO:0000256" key="8">
    <source>
        <dbReference type="ARBA" id="ARBA00022801"/>
    </source>
</evidence>
<dbReference type="Gene3D" id="2.120.10.30">
    <property type="entry name" value="TolB, C-terminal domain"/>
    <property type="match status" value="1"/>
</dbReference>
<feature type="region of interest" description="Disordered" evidence="9">
    <location>
        <begin position="116"/>
        <end position="142"/>
    </location>
</feature>
<dbReference type="InterPro" id="IPR001375">
    <property type="entry name" value="Peptidase_S9_cat"/>
</dbReference>
<keyword evidence="7" id="KW-0963">Cytoplasm</keyword>
<evidence type="ECO:0000256" key="9">
    <source>
        <dbReference type="SAM" id="MobiDB-lite"/>
    </source>
</evidence>
<dbReference type="EC" id="3.4.19.1" evidence="5"/>
<dbReference type="SUPFAM" id="SSF82171">
    <property type="entry name" value="DPP6 N-terminal domain-like"/>
    <property type="match status" value="1"/>
</dbReference>
<reference evidence="13" key="2">
    <citation type="submission" date="2023-11" db="UniProtKB">
        <authorList>
            <consortium name="WormBaseParasite"/>
        </authorList>
    </citation>
    <scope>IDENTIFICATION</scope>
</reference>
<dbReference type="WBParaSite" id="TREG1_94950.1">
    <property type="protein sequence ID" value="TREG1_94950.1"/>
    <property type="gene ID" value="TREG1_94950"/>
</dbReference>
<proteinExistence type="inferred from homology"/>
<dbReference type="AlphaFoldDB" id="A0AA85KKM4"/>
<dbReference type="PANTHER" id="PTHR42776:SF4">
    <property type="entry name" value="ACYLAMINO-ACID-RELEASING ENZYME"/>
    <property type="match status" value="1"/>
</dbReference>
<dbReference type="Proteomes" id="UP000050795">
    <property type="component" value="Unassembled WGS sequence"/>
</dbReference>
<comment type="subcellular location">
    <subcellularLocation>
        <location evidence="2">Cytoplasm</location>
    </subcellularLocation>
</comment>
<comment type="similarity">
    <text evidence="3">Belongs to the peptidase S9C family.</text>
</comment>
<evidence type="ECO:0000256" key="3">
    <source>
        <dbReference type="ARBA" id="ARBA00010040"/>
    </source>
</evidence>
<dbReference type="Pfam" id="PF19283">
    <property type="entry name" value="APEH_N"/>
    <property type="match status" value="1"/>
</dbReference>
<feature type="domain" description="Peptidase S9 prolyl oligopeptidase catalytic" evidence="10">
    <location>
        <begin position="583"/>
        <end position="802"/>
    </location>
</feature>
<dbReference type="GO" id="GO:0006508">
    <property type="term" value="P:proteolysis"/>
    <property type="evidence" value="ECO:0007669"/>
    <property type="project" value="InterPro"/>
</dbReference>
<dbReference type="GO" id="GO:0005737">
    <property type="term" value="C:cytoplasm"/>
    <property type="evidence" value="ECO:0007669"/>
    <property type="project" value="UniProtKB-SubCell"/>
</dbReference>
<name>A0AA85KKM4_TRIRE</name>
<comment type="subunit">
    <text evidence="4">Homotetramer.</text>
</comment>
<evidence type="ECO:0000256" key="2">
    <source>
        <dbReference type="ARBA" id="ARBA00004496"/>
    </source>
</evidence>
<dbReference type="Pfam" id="PF00326">
    <property type="entry name" value="Peptidase_S9"/>
    <property type="match status" value="1"/>
</dbReference>
<comment type="catalytic activity">
    <reaction evidence="1">
        <text>Cleavage of an N-acetyl or N-formyl amino acid from the N-terminus of a polypeptide.</text>
        <dbReference type="EC" id="3.4.19.1"/>
    </reaction>
</comment>
<evidence type="ECO:0000256" key="7">
    <source>
        <dbReference type="ARBA" id="ARBA00022490"/>
    </source>
</evidence>
<protein>
    <recommendedName>
        <fullName evidence="6">Acylamino-acid-releasing enzyme</fullName>
        <ecNumber evidence="5">3.4.19.1</ecNumber>
    </recommendedName>
</protein>
<dbReference type="GO" id="GO:0004252">
    <property type="term" value="F:serine-type endopeptidase activity"/>
    <property type="evidence" value="ECO:0007669"/>
    <property type="project" value="TreeGrafter"/>
</dbReference>
<keyword evidence="8" id="KW-0378">Hydrolase</keyword>
<dbReference type="PANTHER" id="PTHR42776">
    <property type="entry name" value="SERINE PEPTIDASE S9 FAMILY MEMBER"/>
    <property type="match status" value="1"/>
</dbReference>
<evidence type="ECO:0000313" key="13">
    <source>
        <dbReference type="WBParaSite" id="TREG1_94950.1"/>
    </source>
</evidence>
<evidence type="ECO:0000259" key="11">
    <source>
        <dbReference type="Pfam" id="PF19283"/>
    </source>
</evidence>